<reference evidence="3" key="2">
    <citation type="submission" date="2016-02" db="EMBL/GenBank/DDBJ databases">
        <title>Genome sequencing of Aspergillus luchuensis NBRC 4314.</title>
        <authorList>
            <person name="Yamada O."/>
        </authorList>
    </citation>
    <scope>NUCLEOTIDE SEQUENCE [LARGE SCALE GENOMIC DNA]</scope>
    <source>
        <strain evidence="3">RIB 2604</strain>
    </source>
</reference>
<organism evidence="2 3">
    <name type="scientific">Aspergillus kawachii</name>
    <name type="common">White koji mold</name>
    <name type="synonym">Aspergillus awamori var. kawachi</name>
    <dbReference type="NCBI Taxonomy" id="1069201"/>
    <lineage>
        <taxon>Eukaryota</taxon>
        <taxon>Fungi</taxon>
        <taxon>Dikarya</taxon>
        <taxon>Ascomycota</taxon>
        <taxon>Pezizomycotina</taxon>
        <taxon>Eurotiomycetes</taxon>
        <taxon>Eurotiomycetidae</taxon>
        <taxon>Eurotiales</taxon>
        <taxon>Aspergillaceae</taxon>
        <taxon>Aspergillus</taxon>
        <taxon>Aspergillus subgen. Circumdati</taxon>
    </lineage>
</organism>
<dbReference type="AlphaFoldDB" id="A0A146F2S4"/>
<name>A0A146F2S4_ASPKA</name>
<dbReference type="Proteomes" id="UP000075230">
    <property type="component" value="Unassembled WGS sequence"/>
</dbReference>
<sequence>MPFRVDWLVRAAMSRTEPNYGSGRALKLRDQKKRDSYARAWTTSAGIRVKSSSPSDTSKLGPFTQELFGSYGSPD</sequence>
<protein>
    <submittedName>
        <fullName evidence="2">Uncharacterized protein</fullName>
    </submittedName>
</protein>
<comment type="caution">
    <text evidence="2">The sequence shown here is derived from an EMBL/GenBank/DDBJ whole genome shotgun (WGS) entry which is preliminary data.</text>
</comment>
<feature type="region of interest" description="Disordered" evidence="1">
    <location>
        <begin position="48"/>
        <end position="75"/>
    </location>
</feature>
<evidence type="ECO:0000313" key="2">
    <source>
        <dbReference type="EMBL" id="GAT20209.1"/>
    </source>
</evidence>
<dbReference type="EMBL" id="BCWF01000006">
    <property type="protein sequence ID" value="GAT20209.1"/>
    <property type="molecule type" value="Genomic_DNA"/>
</dbReference>
<proteinExistence type="predicted"/>
<evidence type="ECO:0000256" key="1">
    <source>
        <dbReference type="SAM" id="MobiDB-lite"/>
    </source>
</evidence>
<gene>
    <name evidence="2" type="ORF">RIB2604_00608000</name>
</gene>
<evidence type="ECO:0000313" key="3">
    <source>
        <dbReference type="Proteomes" id="UP000075230"/>
    </source>
</evidence>
<feature type="compositionally biased region" description="Polar residues" evidence="1">
    <location>
        <begin position="48"/>
        <end position="58"/>
    </location>
</feature>
<reference evidence="2 3" key="1">
    <citation type="journal article" date="2016" name="DNA Res.">
        <title>Genome sequence of Aspergillus luchuensis NBRC 4314.</title>
        <authorList>
            <person name="Yamada O."/>
            <person name="Machida M."/>
            <person name="Hosoyama A."/>
            <person name="Goto M."/>
            <person name="Takahashi T."/>
            <person name="Futagami T."/>
            <person name="Yamagata Y."/>
            <person name="Takeuchi M."/>
            <person name="Kobayashi T."/>
            <person name="Koike H."/>
            <person name="Abe K."/>
            <person name="Asai K."/>
            <person name="Arita M."/>
            <person name="Fujita N."/>
            <person name="Fukuda K."/>
            <person name="Higa K."/>
            <person name="Horikawa H."/>
            <person name="Ishikawa T."/>
            <person name="Jinno K."/>
            <person name="Kato Y."/>
            <person name="Kirimura K."/>
            <person name="Mizutani O."/>
            <person name="Nakasone K."/>
            <person name="Sano M."/>
            <person name="Shiraishi Y."/>
            <person name="Tsukahara M."/>
            <person name="Gomi K."/>
        </authorList>
    </citation>
    <scope>NUCLEOTIDE SEQUENCE [LARGE SCALE GENOMIC DNA]</scope>
    <source>
        <strain evidence="2 3">RIB 2604</strain>
    </source>
</reference>
<accession>A0A146F2S4</accession>